<dbReference type="RefSeq" id="WP_184786539.1">
    <property type="nucleotide sequence ID" value="NZ_BONT01000014.1"/>
</dbReference>
<evidence type="ECO:0000313" key="2">
    <source>
        <dbReference type="EMBL" id="MBB6033654.1"/>
    </source>
</evidence>
<dbReference type="AlphaFoldDB" id="A0A841FCX7"/>
<sequence>MGDDWNGDGDHAEAAEYEEAQYHEAEAYEDQQQAEDVWEDANSSYDEDVSAYV</sequence>
<evidence type="ECO:0000313" key="3">
    <source>
        <dbReference type="Proteomes" id="UP000548476"/>
    </source>
</evidence>
<reference evidence="2 3" key="1">
    <citation type="submission" date="2020-08" db="EMBL/GenBank/DDBJ databases">
        <title>Genomic Encyclopedia of Type Strains, Phase IV (KMG-IV): sequencing the most valuable type-strain genomes for metagenomic binning, comparative biology and taxonomic classification.</title>
        <authorList>
            <person name="Goeker M."/>
        </authorList>
    </citation>
    <scope>NUCLEOTIDE SEQUENCE [LARGE SCALE GENOMIC DNA]</scope>
    <source>
        <strain evidence="2 3">YIM 65646</strain>
    </source>
</reference>
<protein>
    <submittedName>
        <fullName evidence="2">Uncharacterized protein</fullName>
    </submittedName>
</protein>
<name>A0A841FCX7_9ACTN</name>
<evidence type="ECO:0000256" key="1">
    <source>
        <dbReference type="SAM" id="MobiDB-lite"/>
    </source>
</evidence>
<proteinExistence type="predicted"/>
<accession>A0A841FCX7</accession>
<feature type="region of interest" description="Disordered" evidence="1">
    <location>
        <begin position="1"/>
        <end position="53"/>
    </location>
</feature>
<dbReference type="Proteomes" id="UP000548476">
    <property type="component" value="Unassembled WGS sequence"/>
</dbReference>
<gene>
    <name evidence="2" type="ORF">HNR73_001504</name>
</gene>
<dbReference type="EMBL" id="JACHGT010000003">
    <property type="protein sequence ID" value="MBB6033654.1"/>
    <property type="molecule type" value="Genomic_DNA"/>
</dbReference>
<feature type="compositionally biased region" description="Acidic residues" evidence="1">
    <location>
        <begin position="27"/>
        <end position="53"/>
    </location>
</feature>
<comment type="caution">
    <text evidence="2">The sequence shown here is derived from an EMBL/GenBank/DDBJ whole genome shotgun (WGS) entry which is preliminary data.</text>
</comment>
<organism evidence="2 3">
    <name type="scientific">Phytomonospora endophytica</name>
    <dbReference type="NCBI Taxonomy" id="714109"/>
    <lineage>
        <taxon>Bacteria</taxon>
        <taxon>Bacillati</taxon>
        <taxon>Actinomycetota</taxon>
        <taxon>Actinomycetes</taxon>
        <taxon>Micromonosporales</taxon>
        <taxon>Micromonosporaceae</taxon>
        <taxon>Phytomonospora</taxon>
    </lineage>
</organism>
<keyword evidence="3" id="KW-1185">Reference proteome</keyword>
<feature type="compositionally biased region" description="Basic and acidic residues" evidence="1">
    <location>
        <begin position="8"/>
        <end position="26"/>
    </location>
</feature>